<dbReference type="GO" id="GO:0005886">
    <property type="term" value="C:plasma membrane"/>
    <property type="evidence" value="ECO:0007669"/>
    <property type="project" value="TreeGrafter"/>
</dbReference>
<evidence type="ECO:0000313" key="10">
    <source>
        <dbReference type="EMBL" id="RNL18875.1"/>
    </source>
</evidence>
<dbReference type="InterPro" id="IPR051684">
    <property type="entry name" value="Electron_Trans/Redox"/>
</dbReference>
<dbReference type="PANTHER" id="PTHR30176:SF3">
    <property type="entry name" value="FERREDOXIN-TYPE PROTEIN NAPH"/>
    <property type="match status" value="1"/>
</dbReference>
<accession>A0A3N0ADW9</accession>
<dbReference type="SUPFAM" id="SSF54862">
    <property type="entry name" value="4Fe-4S ferredoxins"/>
    <property type="match status" value="1"/>
</dbReference>
<dbReference type="Pfam" id="PF00037">
    <property type="entry name" value="Fer4"/>
    <property type="match status" value="1"/>
</dbReference>
<reference evidence="11" key="1">
    <citation type="submission" date="2018-05" db="EMBL/GenBank/DDBJ databases">
        <title>Genome Sequencing of selected type strains of the family Eggerthellaceae.</title>
        <authorList>
            <person name="Danylec N."/>
            <person name="Stoll D.A."/>
            <person name="Doetsch A."/>
            <person name="Huch M."/>
        </authorList>
    </citation>
    <scope>NUCLEOTIDE SEQUENCE [LARGE SCALE GENOMIC DNA]</scope>
    <source>
        <strain evidence="11">DSM 17537</strain>
    </source>
</reference>
<evidence type="ECO:0000259" key="9">
    <source>
        <dbReference type="PROSITE" id="PS51379"/>
    </source>
</evidence>
<evidence type="ECO:0000256" key="7">
    <source>
        <dbReference type="SAM" id="MobiDB-lite"/>
    </source>
</evidence>
<keyword evidence="2" id="KW-0004">4Fe-4S</keyword>
<evidence type="ECO:0000256" key="8">
    <source>
        <dbReference type="SAM" id="Phobius"/>
    </source>
</evidence>
<feature type="domain" description="4Fe-4S ferredoxin-type" evidence="9">
    <location>
        <begin position="258"/>
        <end position="279"/>
    </location>
</feature>
<evidence type="ECO:0000256" key="5">
    <source>
        <dbReference type="ARBA" id="ARBA00023004"/>
    </source>
</evidence>
<protein>
    <submittedName>
        <fullName evidence="10">4Fe-4S ferredoxin</fullName>
    </submittedName>
</protein>
<keyword evidence="8" id="KW-1133">Transmembrane helix</keyword>
<keyword evidence="11" id="KW-1185">Reference proteome</keyword>
<keyword evidence="6" id="KW-0411">Iron-sulfur</keyword>
<dbReference type="GO" id="GO:0046872">
    <property type="term" value="F:metal ion binding"/>
    <property type="evidence" value="ECO:0007669"/>
    <property type="project" value="UniProtKB-KW"/>
</dbReference>
<dbReference type="PROSITE" id="PS51379">
    <property type="entry name" value="4FE4S_FER_2"/>
    <property type="match status" value="2"/>
</dbReference>
<keyword evidence="4" id="KW-0249">Electron transport</keyword>
<evidence type="ECO:0000256" key="6">
    <source>
        <dbReference type="ARBA" id="ARBA00023014"/>
    </source>
</evidence>
<dbReference type="Pfam" id="PF12801">
    <property type="entry name" value="Fer4_5"/>
    <property type="match status" value="3"/>
</dbReference>
<feature type="transmembrane region" description="Helical" evidence="8">
    <location>
        <begin position="154"/>
        <end position="175"/>
    </location>
</feature>
<evidence type="ECO:0000256" key="1">
    <source>
        <dbReference type="ARBA" id="ARBA00022448"/>
    </source>
</evidence>
<sequence length="306" mass="32970">MKNFIARTKRRFIQLLTALLYNLDFQGIATMTVNRAPSKAACIPGLHCYSCPGAVGACPIGALQQALGASTLKLPFYMAGCLLAFGALFGRTICGWACPFGFIQDMLDKLGRLLHVPQVRKGAWSRRLGLLKYVMLALVIVGPVVMLAIDGIGSPLFCSYVCPAGTLAGVVLVSATPELQSVVGMLFGWKTFVLAAIVFGAMAVYRPFCRFLCPLGALYGFFNRFCALRYVVDQNACTGCNACVQMCRMDVKHVGDRECIECGECKKACAHGAIWFSVELPGSKRLGASDAPAPVKNASSDRDERP</sequence>
<keyword evidence="8" id="KW-0812">Transmembrane</keyword>
<feature type="transmembrane region" description="Helical" evidence="8">
    <location>
        <begin position="187"/>
        <end position="205"/>
    </location>
</feature>
<proteinExistence type="predicted"/>
<evidence type="ECO:0000313" key="11">
    <source>
        <dbReference type="Proteomes" id="UP000267368"/>
    </source>
</evidence>
<feature type="domain" description="4Fe-4S ferredoxin-type" evidence="9">
    <location>
        <begin position="228"/>
        <end position="257"/>
    </location>
</feature>
<name>A0A3N0ADW9_9ACTN</name>
<organism evidence="10 11">
    <name type="scientific">Slackia faecicanis</name>
    <dbReference type="NCBI Taxonomy" id="255723"/>
    <lineage>
        <taxon>Bacteria</taxon>
        <taxon>Bacillati</taxon>
        <taxon>Actinomycetota</taxon>
        <taxon>Coriobacteriia</taxon>
        <taxon>Eggerthellales</taxon>
        <taxon>Eggerthellaceae</taxon>
        <taxon>Slackia</taxon>
    </lineage>
</organism>
<dbReference type="EMBL" id="QICB01000007">
    <property type="protein sequence ID" value="RNL18875.1"/>
    <property type="molecule type" value="Genomic_DNA"/>
</dbReference>
<comment type="caution">
    <text evidence="10">The sequence shown here is derived from an EMBL/GenBank/DDBJ whole genome shotgun (WGS) entry which is preliminary data.</text>
</comment>
<evidence type="ECO:0000256" key="3">
    <source>
        <dbReference type="ARBA" id="ARBA00022723"/>
    </source>
</evidence>
<dbReference type="OrthoDB" id="9784262at2"/>
<keyword evidence="8" id="KW-0472">Membrane</keyword>
<keyword evidence="5" id="KW-0408">Iron</keyword>
<dbReference type="AlphaFoldDB" id="A0A3N0ADW9"/>
<keyword evidence="3" id="KW-0479">Metal-binding</keyword>
<dbReference type="RefSeq" id="WP_123198618.1">
    <property type="nucleotide sequence ID" value="NZ_QICB01000007.1"/>
</dbReference>
<dbReference type="InterPro" id="IPR017896">
    <property type="entry name" value="4Fe4S_Fe-S-bd"/>
</dbReference>
<gene>
    <name evidence="10" type="ORF">DMP07_07970</name>
</gene>
<evidence type="ECO:0000256" key="2">
    <source>
        <dbReference type="ARBA" id="ARBA00022485"/>
    </source>
</evidence>
<dbReference type="Proteomes" id="UP000267368">
    <property type="component" value="Unassembled WGS sequence"/>
</dbReference>
<keyword evidence="1" id="KW-0813">Transport</keyword>
<feature type="transmembrane region" description="Helical" evidence="8">
    <location>
        <begin position="130"/>
        <end position="148"/>
    </location>
</feature>
<evidence type="ECO:0000256" key="4">
    <source>
        <dbReference type="ARBA" id="ARBA00022982"/>
    </source>
</evidence>
<dbReference type="Gene3D" id="3.30.70.20">
    <property type="match status" value="1"/>
</dbReference>
<feature type="region of interest" description="Disordered" evidence="7">
    <location>
        <begin position="285"/>
        <end position="306"/>
    </location>
</feature>
<dbReference type="GO" id="GO:0051539">
    <property type="term" value="F:4 iron, 4 sulfur cluster binding"/>
    <property type="evidence" value="ECO:0007669"/>
    <property type="project" value="UniProtKB-KW"/>
</dbReference>
<dbReference type="PANTHER" id="PTHR30176">
    <property type="entry name" value="FERREDOXIN-TYPE PROTEIN NAPH"/>
    <property type="match status" value="1"/>
</dbReference>